<protein>
    <submittedName>
        <fullName evidence="2">Uncharacterized protein</fullName>
    </submittedName>
</protein>
<dbReference type="EMBL" id="JAIWYP010000013">
    <property type="protein sequence ID" value="KAH3721431.1"/>
    <property type="molecule type" value="Genomic_DNA"/>
</dbReference>
<evidence type="ECO:0000313" key="2">
    <source>
        <dbReference type="EMBL" id="KAH3721431.1"/>
    </source>
</evidence>
<dbReference type="Proteomes" id="UP000828390">
    <property type="component" value="Unassembled WGS sequence"/>
</dbReference>
<evidence type="ECO:0000256" key="1">
    <source>
        <dbReference type="SAM" id="MobiDB-lite"/>
    </source>
</evidence>
<organism evidence="2 3">
    <name type="scientific">Dreissena polymorpha</name>
    <name type="common">Zebra mussel</name>
    <name type="synonym">Mytilus polymorpha</name>
    <dbReference type="NCBI Taxonomy" id="45954"/>
    <lineage>
        <taxon>Eukaryota</taxon>
        <taxon>Metazoa</taxon>
        <taxon>Spiralia</taxon>
        <taxon>Lophotrochozoa</taxon>
        <taxon>Mollusca</taxon>
        <taxon>Bivalvia</taxon>
        <taxon>Autobranchia</taxon>
        <taxon>Heteroconchia</taxon>
        <taxon>Euheterodonta</taxon>
        <taxon>Imparidentia</taxon>
        <taxon>Neoheterodontei</taxon>
        <taxon>Myida</taxon>
        <taxon>Dreissenoidea</taxon>
        <taxon>Dreissenidae</taxon>
        <taxon>Dreissena</taxon>
    </lineage>
</organism>
<dbReference type="AlphaFoldDB" id="A0A9D4HM25"/>
<gene>
    <name evidence="2" type="ORF">DPMN_064355</name>
</gene>
<reference evidence="2" key="2">
    <citation type="submission" date="2020-11" db="EMBL/GenBank/DDBJ databases">
        <authorList>
            <person name="McCartney M.A."/>
            <person name="Auch B."/>
            <person name="Kono T."/>
            <person name="Mallez S."/>
            <person name="Becker A."/>
            <person name="Gohl D.M."/>
            <person name="Silverstein K.A.T."/>
            <person name="Koren S."/>
            <person name="Bechman K.B."/>
            <person name="Herman A."/>
            <person name="Abrahante J.E."/>
            <person name="Garbe J."/>
        </authorList>
    </citation>
    <scope>NUCLEOTIDE SEQUENCE</scope>
    <source>
        <strain evidence="2">Duluth1</strain>
        <tissue evidence="2">Whole animal</tissue>
    </source>
</reference>
<evidence type="ECO:0000313" key="3">
    <source>
        <dbReference type="Proteomes" id="UP000828390"/>
    </source>
</evidence>
<reference evidence="2" key="1">
    <citation type="journal article" date="2019" name="bioRxiv">
        <title>The Genome of the Zebra Mussel, Dreissena polymorpha: A Resource for Invasive Species Research.</title>
        <authorList>
            <person name="McCartney M.A."/>
            <person name="Auch B."/>
            <person name="Kono T."/>
            <person name="Mallez S."/>
            <person name="Zhang Y."/>
            <person name="Obille A."/>
            <person name="Becker A."/>
            <person name="Abrahante J.E."/>
            <person name="Garbe J."/>
            <person name="Badalamenti J.P."/>
            <person name="Herman A."/>
            <person name="Mangelson H."/>
            <person name="Liachko I."/>
            <person name="Sullivan S."/>
            <person name="Sone E.D."/>
            <person name="Koren S."/>
            <person name="Silverstein K.A.T."/>
            <person name="Beckman K.B."/>
            <person name="Gohl D.M."/>
        </authorList>
    </citation>
    <scope>NUCLEOTIDE SEQUENCE</scope>
    <source>
        <strain evidence="2">Duluth1</strain>
        <tissue evidence="2">Whole animal</tissue>
    </source>
</reference>
<name>A0A9D4HM25_DREPO</name>
<comment type="caution">
    <text evidence="2">The sequence shown here is derived from an EMBL/GenBank/DDBJ whole genome shotgun (WGS) entry which is preliminary data.</text>
</comment>
<keyword evidence="3" id="KW-1185">Reference proteome</keyword>
<accession>A0A9D4HM25</accession>
<proteinExistence type="predicted"/>
<sequence>MHSDSLWNGCCIDYRAQEIYHQEQQQYDRDGRGMIAQLYHASPDPHSLGHSSPIHSGVNIDRDRSGERGKIDAILEGF</sequence>
<feature type="region of interest" description="Disordered" evidence="1">
    <location>
        <begin position="40"/>
        <end position="65"/>
    </location>
</feature>